<protein>
    <submittedName>
        <fullName evidence="2">Uncharacterized protein</fullName>
    </submittedName>
</protein>
<comment type="caution">
    <text evidence="2">The sequence shown here is derived from an EMBL/GenBank/DDBJ whole genome shotgun (WGS) entry which is preliminary data.</text>
</comment>
<proteinExistence type="predicted"/>
<sequence length="115" mass="12668">MKLYVVEVSELTIYNAVFSCPIFSNSISSFPENILLQSVRSKNPSLLIALIRILFAVFPAAFLYILYCLSESGSSSPSCKFSSKSSNTISNIDFEFSSSSLTSHQRSISSTLGRF</sequence>
<accession>W1WJ32</accession>
<gene>
    <name evidence="2" type="ORF">Q604_UNBC18655G0002</name>
</gene>
<name>W1WJ32_9ZZZZ</name>
<evidence type="ECO:0000313" key="2">
    <source>
        <dbReference type="EMBL" id="ETJ18222.1"/>
    </source>
</evidence>
<dbReference type="AlphaFoldDB" id="W1WJ32"/>
<organism evidence="2">
    <name type="scientific">human gut metagenome</name>
    <dbReference type="NCBI Taxonomy" id="408170"/>
    <lineage>
        <taxon>unclassified sequences</taxon>
        <taxon>metagenomes</taxon>
        <taxon>organismal metagenomes</taxon>
    </lineage>
</organism>
<dbReference type="EMBL" id="AZMM01018655">
    <property type="protein sequence ID" value="ETJ18222.1"/>
    <property type="molecule type" value="Genomic_DNA"/>
</dbReference>
<evidence type="ECO:0000256" key="1">
    <source>
        <dbReference type="SAM" id="Phobius"/>
    </source>
</evidence>
<keyword evidence="1" id="KW-0812">Transmembrane</keyword>
<keyword evidence="1" id="KW-1133">Transmembrane helix</keyword>
<feature type="transmembrane region" description="Helical" evidence="1">
    <location>
        <begin position="46"/>
        <end position="67"/>
    </location>
</feature>
<keyword evidence="1" id="KW-0472">Membrane</keyword>
<reference evidence="2" key="1">
    <citation type="submission" date="2013-12" db="EMBL/GenBank/DDBJ databases">
        <title>A Varibaculum cambriense genome reconstructed from a premature infant gut community with otherwise low bacterial novelty that shifts toward anaerobic metabolism during the third week of life.</title>
        <authorList>
            <person name="Brown C.T."/>
            <person name="Sharon I."/>
            <person name="Thomas B.C."/>
            <person name="Castelle C.J."/>
            <person name="Morowitz M.J."/>
            <person name="Banfield J.F."/>
        </authorList>
    </citation>
    <scope>NUCLEOTIDE SEQUENCE</scope>
</reference>